<dbReference type="Gene3D" id="1.20.120.1870">
    <property type="entry name" value="Fic/DOC protein, Fido domain"/>
    <property type="match status" value="1"/>
</dbReference>
<evidence type="ECO:0000259" key="1">
    <source>
        <dbReference type="PROSITE" id="PS51459"/>
    </source>
</evidence>
<dbReference type="InterPro" id="IPR006440">
    <property type="entry name" value="Doc"/>
</dbReference>
<dbReference type="Pfam" id="PF02661">
    <property type="entry name" value="Fic"/>
    <property type="match status" value="1"/>
</dbReference>
<dbReference type="EMBL" id="LDJL01000008">
    <property type="protein sequence ID" value="KRG69831.1"/>
    <property type="molecule type" value="Genomic_DNA"/>
</dbReference>
<dbReference type="PROSITE" id="PS51459">
    <property type="entry name" value="FIDO"/>
    <property type="match status" value="1"/>
</dbReference>
<dbReference type="RefSeq" id="WP_057658208.1">
    <property type="nucleotide sequence ID" value="NZ_LDJL01000008.1"/>
</dbReference>
<dbReference type="PATRIC" id="fig|344882.3.peg.3068"/>
<evidence type="ECO:0000313" key="2">
    <source>
        <dbReference type="EMBL" id="KRG69831.1"/>
    </source>
</evidence>
<dbReference type="PANTHER" id="PTHR39426:SF1">
    <property type="entry name" value="HOMOLOGY TO DEATH-ON-CURING PROTEIN OF PHAGE P1"/>
    <property type="match status" value="1"/>
</dbReference>
<evidence type="ECO:0000313" key="3">
    <source>
        <dbReference type="Proteomes" id="UP000052052"/>
    </source>
</evidence>
<dbReference type="AlphaFoldDB" id="A0A0R0CUQ1"/>
<dbReference type="OrthoDB" id="9802752at2"/>
<dbReference type="InterPro" id="IPR053737">
    <property type="entry name" value="Type_II_TA_Toxin"/>
</dbReference>
<proteinExistence type="predicted"/>
<protein>
    <recommendedName>
        <fullName evidence="1">Fido domain-containing protein</fullName>
    </recommendedName>
</protein>
<comment type="caution">
    <text evidence="2">The sequence shown here is derived from an EMBL/GenBank/DDBJ whole genome shotgun (WGS) entry which is preliminary data.</text>
</comment>
<dbReference type="InterPro" id="IPR036597">
    <property type="entry name" value="Fido-like_dom_sf"/>
</dbReference>
<dbReference type="SUPFAM" id="SSF140931">
    <property type="entry name" value="Fic-like"/>
    <property type="match status" value="1"/>
</dbReference>
<dbReference type="NCBIfam" id="TIGR01550">
    <property type="entry name" value="DOC_P1"/>
    <property type="match status" value="1"/>
</dbReference>
<feature type="domain" description="Fido" evidence="1">
    <location>
        <begin position="5"/>
        <end position="123"/>
    </location>
</feature>
<reference evidence="2 3" key="1">
    <citation type="submission" date="2015-05" db="EMBL/GenBank/DDBJ databases">
        <title>Genome sequencing and analysis of members of genus Stenotrophomonas.</title>
        <authorList>
            <person name="Patil P.P."/>
            <person name="Midha S."/>
            <person name="Patil P.B."/>
        </authorList>
    </citation>
    <scope>NUCLEOTIDE SEQUENCE [LARGE SCALE GENOMIC DNA]</scope>
    <source>
        <strain evidence="2 3">DSM 21858</strain>
    </source>
</reference>
<dbReference type="PANTHER" id="PTHR39426">
    <property type="entry name" value="HOMOLOGY TO DEATH-ON-CURING PROTEIN OF PHAGE P1"/>
    <property type="match status" value="1"/>
</dbReference>
<dbReference type="GO" id="GO:0016301">
    <property type="term" value="F:kinase activity"/>
    <property type="evidence" value="ECO:0007669"/>
    <property type="project" value="InterPro"/>
</dbReference>
<dbReference type="InterPro" id="IPR003812">
    <property type="entry name" value="Fido"/>
</dbReference>
<dbReference type="PIRSF" id="PIRSF018297">
    <property type="entry name" value="Doc"/>
    <property type="match status" value="1"/>
</dbReference>
<keyword evidence="3" id="KW-1185">Reference proteome</keyword>
<dbReference type="Proteomes" id="UP000052052">
    <property type="component" value="Unassembled WGS sequence"/>
</dbReference>
<sequence>MIAWLQKDFVLAIHHHQIGRYGGQAGVRSEPTLDTVLAPPQRRRAARSTAPDIIDLAAHLAFGLAHLRPFRDGNLRTAQISYRLFLACNGMTVTTGNEEKYQHLQALAEGRLSQQEFADWLRTRVRVELRVNDAGAGYVLD</sequence>
<organism evidence="2 3">
    <name type="scientific">Pseudoxanthomonas dokdonensis</name>
    <dbReference type="NCBI Taxonomy" id="344882"/>
    <lineage>
        <taxon>Bacteria</taxon>
        <taxon>Pseudomonadati</taxon>
        <taxon>Pseudomonadota</taxon>
        <taxon>Gammaproteobacteria</taxon>
        <taxon>Lysobacterales</taxon>
        <taxon>Lysobacteraceae</taxon>
        <taxon>Pseudoxanthomonas</taxon>
    </lineage>
</organism>
<dbReference type="STRING" id="344882.ABB29_08560"/>
<name>A0A0R0CUQ1_9GAMM</name>
<gene>
    <name evidence="2" type="ORF">ABB29_08560</name>
</gene>
<accession>A0A0R0CUQ1</accession>